<dbReference type="AlphaFoldDB" id="A0A4P6KTL2"/>
<name>A0A4P6KTL2_9BURK</name>
<reference evidence="1 2" key="1">
    <citation type="submission" date="2019-02" db="EMBL/GenBank/DDBJ databases">
        <title>Draft Genome Sequences of Six Type Strains of the Genus Massilia.</title>
        <authorList>
            <person name="Miess H."/>
            <person name="Frediansyhah A."/>
            <person name="Gross H."/>
        </authorList>
    </citation>
    <scope>NUCLEOTIDE SEQUENCE [LARGE SCALE GENOMIC DNA]</scope>
    <source>
        <strain evidence="1 2">DSM 17473</strain>
    </source>
</reference>
<keyword evidence="2" id="KW-1185">Reference proteome</keyword>
<proteinExistence type="predicted"/>
<evidence type="ECO:0000313" key="2">
    <source>
        <dbReference type="Proteomes" id="UP000290637"/>
    </source>
</evidence>
<accession>A0A4P6KTL2</accession>
<gene>
    <name evidence="1" type="ORF">EWM63_00960</name>
</gene>
<organism evidence="1 2">
    <name type="scientific">Pseudoduganella lutea</name>
    <dbReference type="NCBI Taxonomy" id="321985"/>
    <lineage>
        <taxon>Bacteria</taxon>
        <taxon>Pseudomonadati</taxon>
        <taxon>Pseudomonadota</taxon>
        <taxon>Betaproteobacteria</taxon>
        <taxon>Burkholderiales</taxon>
        <taxon>Oxalobacteraceae</taxon>
        <taxon>Telluria group</taxon>
        <taxon>Pseudoduganella</taxon>
    </lineage>
</organism>
<protein>
    <submittedName>
        <fullName evidence="1">Uncharacterized protein</fullName>
    </submittedName>
</protein>
<dbReference type="KEGG" id="plue:EWM63_00960"/>
<dbReference type="Proteomes" id="UP000290637">
    <property type="component" value="Chromosome"/>
</dbReference>
<dbReference type="RefSeq" id="WP_130184879.1">
    <property type="nucleotide sequence ID" value="NZ_CP035913.1"/>
</dbReference>
<dbReference type="EMBL" id="CP035913">
    <property type="protein sequence ID" value="QBE61742.1"/>
    <property type="molecule type" value="Genomic_DNA"/>
</dbReference>
<sequence>MRLTPNPELPTSATSVARLLLQALPRGGGFSTSARSALGITMANSIFVPALRMPTDILELSSVINFAFAELGFLTPSVRIDKQGRESLSLTDGFIMIEGQHDKDQCWVSIGRCDPKFTGDAECCILCDVKTRGSWLFAAVVAYAFCKAWGRTVFNDAGELDGQETYSAESLKEVILKANPTRRDA</sequence>
<dbReference type="OrthoDB" id="9154472at2"/>
<evidence type="ECO:0000313" key="1">
    <source>
        <dbReference type="EMBL" id="QBE61742.1"/>
    </source>
</evidence>